<dbReference type="AlphaFoldDB" id="A0AAN9Y228"/>
<organism evidence="2 3">
    <name type="scientific">Parthenolecanium corni</name>
    <dbReference type="NCBI Taxonomy" id="536013"/>
    <lineage>
        <taxon>Eukaryota</taxon>
        <taxon>Metazoa</taxon>
        <taxon>Ecdysozoa</taxon>
        <taxon>Arthropoda</taxon>
        <taxon>Hexapoda</taxon>
        <taxon>Insecta</taxon>
        <taxon>Pterygota</taxon>
        <taxon>Neoptera</taxon>
        <taxon>Paraneoptera</taxon>
        <taxon>Hemiptera</taxon>
        <taxon>Sternorrhyncha</taxon>
        <taxon>Coccoidea</taxon>
        <taxon>Coccidae</taxon>
        <taxon>Parthenolecanium</taxon>
    </lineage>
</organism>
<feature type="compositionally biased region" description="Basic and acidic residues" evidence="1">
    <location>
        <begin position="77"/>
        <end position="87"/>
    </location>
</feature>
<keyword evidence="3" id="KW-1185">Reference proteome</keyword>
<feature type="region of interest" description="Disordered" evidence="1">
    <location>
        <begin position="77"/>
        <end position="108"/>
    </location>
</feature>
<dbReference type="EMBL" id="JBBCAQ010000032">
    <property type="protein sequence ID" value="KAK7583684.1"/>
    <property type="molecule type" value="Genomic_DNA"/>
</dbReference>
<feature type="compositionally biased region" description="Low complexity" evidence="1">
    <location>
        <begin position="96"/>
        <end position="108"/>
    </location>
</feature>
<gene>
    <name evidence="2" type="ORF">V9T40_004647</name>
</gene>
<name>A0AAN9Y228_9HEMI</name>
<proteinExistence type="predicted"/>
<protein>
    <submittedName>
        <fullName evidence="2">Uncharacterized protein</fullName>
    </submittedName>
</protein>
<evidence type="ECO:0000313" key="2">
    <source>
        <dbReference type="EMBL" id="KAK7583684.1"/>
    </source>
</evidence>
<evidence type="ECO:0000313" key="3">
    <source>
        <dbReference type="Proteomes" id="UP001367676"/>
    </source>
</evidence>
<dbReference type="Proteomes" id="UP001367676">
    <property type="component" value="Unassembled WGS sequence"/>
</dbReference>
<evidence type="ECO:0000256" key="1">
    <source>
        <dbReference type="SAM" id="MobiDB-lite"/>
    </source>
</evidence>
<comment type="caution">
    <text evidence="2">The sequence shown here is derived from an EMBL/GenBank/DDBJ whole genome shotgun (WGS) entry which is preliminary data.</text>
</comment>
<sequence>MQNAECRMQMRRVSGRLSLAAIPLSVVFSNLNSVNFCSELATGLADCERSAGFGRISPRRASPLPHLRIRRAAKWEGGGREGLRADTEENDDVLRSSSPVSVSVSVVL</sequence>
<accession>A0AAN9Y228</accession>
<reference evidence="2 3" key="1">
    <citation type="submission" date="2024-03" db="EMBL/GenBank/DDBJ databases">
        <title>Adaptation during the transition from Ophiocordyceps entomopathogen to insect associate is accompanied by gene loss and intensified selection.</title>
        <authorList>
            <person name="Ward C.M."/>
            <person name="Onetto C.A."/>
            <person name="Borneman A.R."/>
        </authorList>
    </citation>
    <scope>NUCLEOTIDE SEQUENCE [LARGE SCALE GENOMIC DNA]</scope>
    <source>
        <strain evidence="2">AWRI1</strain>
        <tissue evidence="2">Single Adult Female</tissue>
    </source>
</reference>